<dbReference type="PROSITE" id="PS50102">
    <property type="entry name" value="RRM"/>
    <property type="match status" value="1"/>
</dbReference>
<feature type="region of interest" description="Disordered" evidence="4">
    <location>
        <begin position="913"/>
        <end position="976"/>
    </location>
</feature>
<feature type="domain" description="RRM" evidence="5">
    <location>
        <begin position="277"/>
        <end position="358"/>
    </location>
</feature>
<feature type="compositionally biased region" description="Polar residues" evidence="4">
    <location>
        <begin position="966"/>
        <end position="976"/>
    </location>
</feature>
<organism evidence="6 7">
    <name type="scientific">Schistosoma bovis</name>
    <name type="common">Blood fluke</name>
    <dbReference type="NCBI Taxonomy" id="6184"/>
    <lineage>
        <taxon>Eukaryota</taxon>
        <taxon>Metazoa</taxon>
        <taxon>Spiralia</taxon>
        <taxon>Lophotrochozoa</taxon>
        <taxon>Platyhelminthes</taxon>
        <taxon>Trematoda</taxon>
        <taxon>Digenea</taxon>
        <taxon>Strigeidida</taxon>
        <taxon>Schistosomatoidea</taxon>
        <taxon>Schistosomatidae</taxon>
        <taxon>Schistosoma</taxon>
    </lineage>
</organism>
<dbReference type="PANTHER" id="PTHR24012">
    <property type="entry name" value="RNA BINDING PROTEIN"/>
    <property type="match status" value="1"/>
</dbReference>
<dbReference type="CDD" id="cd00590">
    <property type="entry name" value="RRM_SF"/>
    <property type="match status" value="1"/>
</dbReference>
<evidence type="ECO:0000313" key="6">
    <source>
        <dbReference type="EMBL" id="RTG81547.1"/>
    </source>
</evidence>
<dbReference type="InterPro" id="IPR012677">
    <property type="entry name" value="Nucleotide-bd_a/b_plait_sf"/>
</dbReference>
<dbReference type="SMART" id="SM00360">
    <property type="entry name" value="RRM"/>
    <property type="match status" value="2"/>
</dbReference>
<protein>
    <recommendedName>
        <fullName evidence="5">RRM domain-containing protein</fullName>
    </recommendedName>
</protein>
<dbReference type="EMBL" id="QMKO01003298">
    <property type="protein sequence ID" value="RTG81547.1"/>
    <property type="molecule type" value="Genomic_DNA"/>
</dbReference>
<keyword evidence="1" id="KW-0677">Repeat</keyword>
<evidence type="ECO:0000259" key="5">
    <source>
        <dbReference type="PROSITE" id="PS50102"/>
    </source>
</evidence>
<gene>
    <name evidence="6" type="ORF">DC041_0004920</name>
</gene>
<feature type="compositionally biased region" description="Low complexity" evidence="4">
    <location>
        <begin position="950"/>
        <end position="959"/>
    </location>
</feature>
<dbReference type="Gene3D" id="3.30.70.330">
    <property type="match status" value="1"/>
</dbReference>
<dbReference type="SUPFAM" id="SSF54928">
    <property type="entry name" value="RNA-binding domain, RBD"/>
    <property type="match status" value="2"/>
</dbReference>
<name>A0A430Q1J0_SCHBO</name>
<feature type="compositionally biased region" description="Polar residues" evidence="4">
    <location>
        <begin position="864"/>
        <end position="882"/>
    </location>
</feature>
<dbReference type="AlphaFoldDB" id="A0A430Q1J0"/>
<evidence type="ECO:0000313" key="7">
    <source>
        <dbReference type="Proteomes" id="UP000290809"/>
    </source>
</evidence>
<dbReference type="GO" id="GO:0003723">
    <property type="term" value="F:RNA binding"/>
    <property type="evidence" value="ECO:0007669"/>
    <property type="project" value="UniProtKB-UniRule"/>
</dbReference>
<dbReference type="Pfam" id="PF00076">
    <property type="entry name" value="RRM_1"/>
    <property type="match status" value="1"/>
</dbReference>
<reference evidence="6 7" key="1">
    <citation type="journal article" date="2019" name="PLoS Pathog.">
        <title>Genome sequence of the bovine parasite Schistosoma bovis Tanzania.</title>
        <authorList>
            <person name="Oey H."/>
            <person name="Zakrzewski M."/>
            <person name="Gobert G."/>
            <person name="Gravermann K."/>
            <person name="Stoye J."/>
            <person name="Jones M."/>
            <person name="Mcmanus D."/>
            <person name="Krause L."/>
        </authorList>
    </citation>
    <scope>NUCLEOTIDE SEQUENCE [LARGE SCALE GENOMIC DNA]</scope>
    <source>
        <strain evidence="6 7">TAN1997</strain>
    </source>
</reference>
<evidence type="ECO:0000256" key="4">
    <source>
        <dbReference type="SAM" id="MobiDB-lite"/>
    </source>
</evidence>
<dbReference type="InterPro" id="IPR000504">
    <property type="entry name" value="RRM_dom"/>
</dbReference>
<proteinExistence type="predicted"/>
<sequence>MQPHWPIIAAMSGHPTIANGSAISIDRHISGPMDSSSMLIGALTPGYVRPTLSSNVLPGSSIPSAPGGFSPHQSLAYPFPHSFSVGANQSLEPAITGRQFPNASLNPSYHLQQFQQSASQPLPLPHPPVPYGQSLSYLAPSLVTAMGNGNLGHIHQTYANVPSQAPMAVNMTAHCRTFDSLKHFGSVPQTQHGRRNKSTVTSKTNLYISGLSESDTDDTVRSLVENIVQPKSCKAMVVNGRCREDAEKAKAHILECARTNGRKLSVKYAYENEKDALNVYVRNLPREGFSKEMLESLFQKFGHVTSVKLLETVTGFTGIGFVRFATAEQAEKAVEQMNEAKHIVRGGDKPITCKLADKADPRRRNAAPNAQAFVAAAGLHPQIPVANHLTRTAQGLSNLASLQALGQAQQSTFTPQFPLTAQLVQPLHQTPVVVPNMHSSSISSQNRNILLPSTLLQNGPCGGNAAVPVSFPSIGTNGGNGQSTISTSSYRANLVGIHQGQMPSGAQPNQATAIVAGYADYPFSRSKSCVNVQSGNFSANNLPVYTANGNSSQSTHSAFQSVAFGTPTTSNYQGGLSYVHHQQQSQPTPVNIISYDLIFNLLFYLLFFDTSTTGIVPSVPAAAVANSSQMVILAQTPINCLYQSSNGSTSAAYPTGISSTSGHQKQPLLSSNNTPTVCQVQNIPCNSCPVSEATTNLNPVGLITSEFQMMNFGSNSITNVSSSHSNLVTDVSCETQEWSNVGNPKICSLNSVNTSESDVAYQSPSVLQNSHELTTSSDGNVPYTATTTTQNTITVSNTVVEQNDIQCYANPVQEKISSSDFNNLSSLSNEEFNVVTSLNPSNHSSVPNSAYITGNHHFSSSNLEVNGSSNSLDCQSSALSSQRKNKITDKHRDSSSSNSTVCSRHCNEVVSLNDTKSASSSSIQHLNRRKKNPYSSSINSHKQHSRSPSKKNSSPVSSSTEVRMPTSCTILNPSSP</sequence>
<dbReference type="STRING" id="6184.A0A430Q1J0"/>
<accession>A0A430Q1J0</accession>
<dbReference type="Proteomes" id="UP000290809">
    <property type="component" value="Unassembled WGS sequence"/>
</dbReference>
<evidence type="ECO:0000256" key="2">
    <source>
        <dbReference type="ARBA" id="ARBA00022884"/>
    </source>
</evidence>
<evidence type="ECO:0000256" key="3">
    <source>
        <dbReference type="PROSITE-ProRule" id="PRU00176"/>
    </source>
</evidence>
<keyword evidence="7" id="KW-1185">Reference proteome</keyword>
<comment type="caution">
    <text evidence="6">The sequence shown here is derived from an EMBL/GenBank/DDBJ whole genome shotgun (WGS) entry which is preliminary data.</text>
</comment>
<feature type="region of interest" description="Disordered" evidence="4">
    <location>
        <begin position="864"/>
        <end position="901"/>
    </location>
</feature>
<keyword evidence="2 3" id="KW-0694">RNA-binding</keyword>
<dbReference type="InterPro" id="IPR035979">
    <property type="entry name" value="RBD_domain_sf"/>
</dbReference>
<evidence type="ECO:0000256" key="1">
    <source>
        <dbReference type="ARBA" id="ARBA00022737"/>
    </source>
</evidence>
<feature type="compositionally biased region" description="Polar residues" evidence="4">
    <location>
        <begin position="913"/>
        <end position="925"/>
    </location>
</feature>